<keyword evidence="3" id="KW-0238">DNA-binding</keyword>
<dbReference type="InterPro" id="IPR011051">
    <property type="entry name" value="RmlC_Cupin_sf"/>
</dbReference>
<dbReference type="CDD" id="cd06124">
    <property type="entry name" value="cupin_NimR-like_N"/>
    <property type="match status" value="1"/>
</dbReference>
<keyword evidence="7" id="KW-1185">Reference proteome</keyword>
<dbReference type="GO" id="GO:0003700">
    <property type="term" value="F:DNA-binding transcription factor activity"/>
    <property type="evidence" value="ECO:0007669"/>
    <property type="project" value="InterPro"/>
</dbReference>
<evidence type="ECO:0000256" key="1">
    <source>
        <dbReference type="ARBA" id="ARBA00022491"/>
    </source>
</evidence>
<dbReference type="PANTHER" id="PTHR11019">
    <property type="entry name" value="HTH-TYPE TRANSCRIPTIONAL REGULATOR NIMR"/>
    <property type="match status" value="1"/>
</dbReference>
<dbReference type="FunFam" id="1.10.10.60:FF:000132">
    <property type="entry name" value="AraC family transcriptional regulator"/>
    <property type="match status" value="1"/>
</dbReference>
<dbReference type="Gene3D" id="2.60.120.10">
    <property type="entry name" value="Jelly Rolls"/>
    <property type="match status" value="1"/>
</dbReference>
<gene>
    <name evidence="6" type="ORF">RD110_20180</name>
</gene>
<feature type="domain" description="HTH araC/xylS-type" evidence="5">
    <location>
        <begin position="190"/>
        <end position="290"/>
    </location>
</feature>
<sequence length="298" mass="31637">MNSLSPARKTPRFMPVGDTDLFTPTAARPVRVRARVLPADSHFEPHRHAWAQLAYCATGMVQVVCATEADAAAGGAVRTTADEVTYMVPPSRAVWIAPGALHAIHVLERAELRTLYLDASVTPAGWRGCRVIMVSSLLRELIHALDLPAPLPASPSSRETMLGSLVLDEITHAATQALGVPLPPAHTGDKRLRALCEAVLRAPGQRATLAGWAADVGASERTMARLFRDELGTSYQQWRQQAVLAHALPMLARGLPVSQVAAASGYASDSAFSAMFKAAMGASPSHFSGRVEPAEAAA</sequence>
<organism evidence="6 7">
    <name type="scientific">Rhodoferax koreensis</name>
    <dbReference type="NCBI Taxonomy" id="1842727"/>
    <lineage>
        <taxon>Bacteria</taxon>
        <taxon>Pseudomonadati</taxon>
        <taxon>Pseudomonadota</taxon>
        <taxon>Betaproteobacteria</taxon>
        <taxon>Burkholderiales</taxon>
        <taxon>Comamonadaceae</taxon>
        <taxon>Rhodoferax</taxon>
    </lineage>
</organism>
<accession>A0A1P8JZT2</accession>
<dbReference type="KEGG" id="rhy:RD110_20180"/>
<dbReference type="GO" id="GO:0043565">
    <property type="term" value="F:sequence-specific DNA binding"/>
    <property type="evidence" value="ECO:0007669"/>
    <property type="project" value="InterPro"/>
</dbReference>
<keyword evidence="2" id="KW-0805">Transcription regulation</keyword>
<evidence type="ECO:0000313" key="6">
    <source>
        <dbReference type="EMBL" id="APW39245.1"/>
    </source>
</evidence>
<dbReference type="PANTHER" id="PTHR11019:SF199">
    <property type="entry name" value="HTH-TYPE TRANSCRIPTIONAL REGULATOR NIMR"/>
    <property type="match status" value="1"/>
</dbReference>
<dbReference type="STRING" id="1842727.RD110_20180"/>
<dbReference type="Gene3D" id="1.10.10.60">
    <property type="entry name" value="Homeodomain-like"/>
    <property type="match status" value="1"/>
</dbReference>
<dbReference type="Pfam" id="PF12833">
    <property type="entry name" value="HTH_18"/>
    <property type="match status" value="1"/>
</dbReference>
<evidence type="ECO:0000256" key="4">
    <source>
        <dbReference type="ARBA" id="ARBA00023163"/>
    </source>
</evidence>
<evidence type="ECO:0000256" key="3">
    <source>
        <dbReference type="ARBA" id="ARBA00023125"/>
    </source>
</evidence>
<dbReference type="AlphaFoldDB" id="A0A1P8JZT2"/>
<keyword evidence="4" id="KW-0804">Transcription</keyword>
<reference evidence="6 7" key="1">
    <citation type="submission" date="2017-01" db="EMBL/GenBank/DDBJ databases">
        <authorList>
            <person name="Mah S.A."/>
            <person name="Swanson W.J."/>
            <person name="Moy G.W."/>
            <person name="Vacquier V.D."/>
        </authorList>
    </citation>
    <scope>NUCLEOTIDE SEQUENCE [LARGE SCALE GENOMIC DNA]</scope>
    <source>
        <strain evidence="6 7">DCY110</strain>
    </source>
</reference>
<dbReference type="SUPFAM" id="SSF46689">
    <property type="entry name" value="Homeodomain-like"/>
    <property type="match status" value="1"/>
</dbReference>
<keyword evidence="1" id="KW-0678">Repressor</keyword>
<dbReference type="SMART" id="SM00342">
    <property type="entry name" value="HTH_ARAC"/>
    <property type="match status" value="1"/>
</dbReference>
<evidence type="ECO:0000313" key="7">
    <source>
        <dbReference type="Proteomes" id="UP000186609"/>
    </source>
</evidence>
<dbReference type="InterPro" id="IPR018060">
    <property type="entry name" value="HTH_AraC"/>
</dbReference>
<protein>
    <submittedName>
        <fullName evidence="6">AraC family transcriptional regulator</fullName>
    </submittedName>
</protein>
<dbReference type="InterPro" id="IPR014710">
    <property type="entry name" value="RmlC-like_jellyroll"/>
</dbReference>
<dbReference type="PROSITE" id="PS01124">
    <property type="entry name" value="HTH_ARAC_FAMILY_2"/>
    <property type="match status" value="1"/>
</dbReference>
<proteinExistence type="predicted"/>
<evidence type="ECO:0000259" key="5">
    <source>
        <dbReference type="PROSITE" id="PS01124"/>
    </source>
</evidence>
<name>A0A1P8JZT2_9BURK</name>
<dbReference type="InterPro" id="IPR003313">
    <property type="entry name" value="AraC-bd"/>
</dbReference>
<dbReference type="SUPFAM" id="SSF51182">
    <property type="entry name" value="RmlC-like cupins"/>
    <property type="match status" value="1"/>
</dbReference>
<dbReference type="EMBL" id="CP019236">
    <property type="protein sequence ID" value="APW39245.1"/>
    <property type="molecule type" value="Genomic_DNA"/>
</dbReference>
<evidence type="ECO:0000256" key="2">
    <source>
        <dbReference type="ARBA" id="ARBA00023015"/>
    </source>
</evidence>
<dbReference type="Proteomes" id="UP000186609">
    <property type="component" value="Chromosome"/>
</dbReference>
<dbReference type="Pfam" id="PF02311">
    <property type="entry name" value="AraC_binding"/>
    <property type="match status" value="1"/>
</dbReference>
<dbReference type="InterPro" id="IPR009057">
    <property type="entry name" value="Homeodomain-like_sf"/>
</dbReference>
<dbReference type="RefSeq" id="WP_076201487.1">
    <property type="nucleotide sequence ID" value="NZ_CP019236.1"/>
</dbReference>